<dbReference type="Proteomes" id="UP000298786">
    <property type="component" value="Segment"/>
</dbReference>
<dbReference type="RefSeq" id="YP_010842672.1">
    <property type="nucleotide sequence ID" value="NC_079144.1"/>
</dbReference>
<proteinExistence type="predicted"/>
<dbReference type="EMBL" id="MK814759">
    <property type="protein sequence ID" value="QCG77756.1"/>
    <property type="molecule type" value="Genomic_DNA"/>
</dbReference>
<name>A0A4D6T6S3_9CAUD</name>
<protein>
    <submittedName>
        <fullName evidence="1">Head-to-tail stopper</fullName>
    </submittedName>
</protein>
<evidence type="ECO:0000313" key="2">
    <source>
        <dbReference type="Proteomes" id="UP000298786"/>
    </source>
</evidence>
<evidence type="ECO:0000313" key="1">
    <source>
        <dbReference type="EMBL" id="QCG77756.1"/>
    </source>
</evidence>
<gene>
    <name evidence="1" type="primary">10</name>
    <name evidence="1" type="ORF">SEA_REYJA_10</name>
</gene>
<sequence length="113" mass="12061">MSRGEPVIVHRGPRYDRFGNTIDGGGDVTVRGVVAPGAASRWAESVRDGRSIAYTVFITGQPRDIDTGDAVAIGADDLVTIRDARELSIVVNDWRSPWTARRGLELVALGGVG</sequence>
<keyword evidence="2" id="KW-1185">Reference proteome</keyword>
<dbReference type="GeneID" id="80559472"/>
<dbReference type="KEGG" id="vg:80559472"/>
<organism evidence="1 2">
    <name type="scientific">Gordonia phage Reyja</name>
    <dbReference type="NCBI Taxonomy" id="2571250"/>
    <lineage>
        <taxon>Viruses</taxon>
        <taxon>Duplodnaviria</taxon>
        <taxon>Heunggongvirae</taxon>
        <taxon>Uroviricota</taxon>
        <taxon>Caudoviricetes</taxon>
        <taxon>Santhisvirus</taxon>
        <taxon>Santhisvirus reyja</taxon>
    </lineage>
</organism>
<reference evidence="1 2" key="1">
    <citation type="submission" date="2019-04" db="EMBL/GenBank/DDBJ databases">
        <authorList>
            <person name="Pope W.H."/>
            <person name="Garlena R.A."/>
            <person name="Russell D.A."/>
            <person name="Jacobs-Sera D."/>
            <person name="Hatfull G.F."/>
        </authorList>
    </citation>
    <scope>NUCLEOTIDE SEQUENCE [LARGE SCALE GENOMIC DNA]</scope>
</reference>
<accession>A0A4D6T6S3</accession>